<gene>
    <name evidence="6" type="ORF">HJA_13785</name>
</gene>
<dbReference type="SUPFAM" id="SSF53474">
    <property type="entry name" value="alpha/beta-Hydrolases"/>
    <property type="match status" value="1"/>
</dbReference>
<dbReference type="InterPro" id="IPR010497">
    <property type="entry name" value="Epoxide_hydro_N"/>
</dbReference>
<dbReference type="PRINTS" id="PR00412">
    <property type="entry name" value="EPOXHYDRLASE"/>
</dbReference>
<comment type="similarity">
    <text evidence="1">Belongs to the peptidase S33 family.</text>
</comment>
<evidence type="ECO:0000313" key="7">
    <source>
        <dbReference type="Proteomes" id="UP000024816"/>
    </source>
</evidence>
<keyword evidence="7" id="KW-1185">Reference proteome</keyword>
<accession>A0A059F8P2</accession>
<dbReference type="PATRIC" id="fig|1280952.3.peg.2759"/>
<comment type="caution">
    <text evidence="6">The sequence shown here is derived from an EMBL/GenBank/DDBJ whole genome shotgun (WGS) entry which is preliminary data.</text>
</comment>
<name>A0A059F8P2_9PROT</name>
<feature type="active site" description="Nucleophile" evidence="4">
    <location>
        <position position="179"/>
    </location>
</feature>
<dbReference type="OrthoDB" id="27092at2"/>
<organism evidence="6 7">
    <name type="scientific">Hyphomonas jannaschiana VP2</name>
    <dbReference type="NCBI Taxonomy" id="1280952"/>
    <lineage>
        <taxon>Bacteria</taxon>
        <taxon>Pseudomonadati</taxon>
        <taxon>Pseudomonadota</taxon>
        <taxon>Alphaproteobacteria</taxon>
        <taxon>Hyphomonadales</taxon>
        <taxon>Hyphomonadaceae</taxon>
        <taxon>Hyphomonas</taxon>
    </lineage>
</organism>
<evidence type="ECO:0000313" key="6">
    <source>
        <dbReference type="EMBL" id="KCZ86955.1"/>
    </source>
</evidence>
<protein>
    <submittedName>
        <fullName evidence="6">Epoxide hydrolase</fullName>
    </submittedName>
</protein>
<dbReference type="EMBL" id="ARYJ01000010">
    <property type="protein sequence ID" value="KCZ86955.1"/>
    <property type="molecule type" value="Genomic_DNA"/>
</dbReference>
<feature type="domain" description="Epoxide hydrolase N-terminal" evidence="5">
    <location>
        <begin position="4"/>
        <end position="110"/>
    </location>
</feature>
<reference evidence="6 7" key="1">
    <citation type="journal article" date="2014" name="Antonie Van Leeuwenhoek">
        <title>Hyphomonas beringensis sp. nov. and Hyphomonas chukchiensis sp. nov., isolated from surface seawater of the Bering Sea and Chukchi Sea.</title>
        <authorList>
            <person name="Li C."/>
            <person name="Lai Q."/>
            <person name="Li G."/>
            <person name="Dong C."/>
            <person name="Wang J."/>
            <person name="Liao Y."/>
            <person name="Shao Z."/>
        </authorList>
    </citation>
    <scope>NUCLEOTIDE SEQUENCE [LARGE SCALE GENOMIC DNA]</scope>
    <source>
        <strain evidence="6 7">VP2</strain>
    </source>
</reference>
<evidence type="ECO:0000256" key="4">
    <source>
        <dbReference type="PIRSR" id="PIRSR001112-1"/>
    </source>
</evidence>
<feature type="active site" description="Proton acceptor" evidence="4">
    <location>
        <position position="367"/>
    </location>
</feature>
<dbReference type="Proteomes" id="UP000024816">
    <property type="component" value="Unassembled WGS sequence"/>
</dbReference>
<keyword evidence="2" id="KW-0058">Aromatic hydrocarbons catabolism</keyword>
<dbReference type="Pfam" id="PF06441">
    <property type="entry name" value="EHN"/>
    <property type="match status" value="1"/>
</dbReference>
<dbReference type="RefSeq" id="WP_035583338.1">
    <property type="nucleotide sequence ID" value="NZ_ARYJ01000010.1"/>
</dbReference>
<evidence type="ECO:0000256" key="2">
    <source>
        <dbReference type="ARBA" id="ARBA00022797"/>
    </source>
</evidence>
<dbReference type="InterPro" id="IPR016292">
    <property type="entry name" value="Epoxide_hydrolase"/>
</dbReference>
<dbReference type="PIRSF" id="PIRSF001112">
    <property type="entry name" value="Epoxide_hydrolase"/>
    <property type="match status" value="1"/>
</dbReference>
<dbReference type="GO" id="GO:0004301">
    <property type="term" value="F:epoxide hydrolase activity"/>
    <property type="evidence" value="ECO:0007669"/>
    <property type="project" value="TreeGrafter"/>
</dbReference>
<dbReference type="AlphaFoldDB" id="A0A059F8P2"/>
<sequence>MSQVRPFNVSISDAKLAAIRERVAAYRWFPAPENEQGFAYGMSTPVLKDLCKYWLNDYDWRTQEDVLNEFPHFKADVGGMEIHFVHVVGEAEGKRPLLLTHGWPGSFYEFWDAIEPLAFPSRHGGNPSDAFDLVIPSLPGYAFSEKPASPIGQRATAALWNELMQEVLGYKTYLAQGGDWGGLVTSWLGKNHGTHDKSGGCKAIHLNMIGFRPTPPAPSTEEESEWLSHMQSAMQAEGAYFMEQATKPQTLAMALMDSPVGTAAWILEKFHGWSDLRDGDLYSVYTRDQLLTNVMLYLVNDAIATSVWYYNALFQEGGVQLPEGERCETPTGFANFPGEKVYTAPPKSWVERAYNLVHWRDMPKGGHFAAMEKPTLFVDEIRIWASAQD</sequence>
<dbReference type="eggNOG" id="COG0596">
    <property type="taxonomic scope" value="Bacteria"/>
</dbReference>
<dbReference type="GO" id="GO:0097176">
    <property type="term" value="P:epoxide metabolic process"/>
    <property type="evidence" value="ECO:0007669"/>
    <property type="project" value="TreeGrafter"/>
</dbReference>
<dbReference type="Gene3D" id="3.40.50.1820">
    <property type="entry name" value="alpha/beta hydrolase"/>
    <property type="match status" value="1"/>
</dbReference>
<dbReference type="PANTHER" id="PTHR21661">
    <property type="entry name" value="EPOXIDE HYDROLASE 1-RELATED"/>
    <property type="match status" value="1"/>
</dbReference>
<keyword evidence="3 6" id="KW-0378">Hydrolase</keyword>
<dbReference type="STRING" id="1280952.HJA_13785"/>
<dbReference type="InterPro" id="IPR000639">
    <property type="entry name" value="Epox_hydrolase-like"/>
</dbReference>
<dbReference type="PANTHER" id="PTHR21661:SF35">
    <property type="entry name" value="EPOXIDE HYDROLASE"/>
    <property type="match status" value="1"/>
</dbReference>
<evidence type="ECO:0000256" key="1">
    <source>
        <dbReference type="ARBA" id="ARBA00010088"/>
    </source>
</evidence>
<dbReference type="InterPro" id="IPR029058">
    <property type="entry name" value="AB_hydrolase_fold"/>
</dbReference>
<proteinExistence type="inferred from homology"/>
<feature type="active site" description="Proton donor" evidence="4">
    <location>
        <position position="310"/>
    </location>
</feature>
<evidence type="ECO:0000259" key="5">
    <source>
        <dbReference type="Pfam" id="PF06441"/>
    </source>
</evidence>
<evidence type="ECO:0000256" key="3">
    <source>
        <dbReference type="ARBA" id="ARBA00022801"/>
    </source>
</evidence>